<dbReference type="AlphaFoldDB" id="A0A1I4RZG2"/>
<dbReference type="PANTHER" id="PTHR30327">
    <property type="entry name" value="UNCHARACTERIZED PROTEIN YQGE"/>
    <property type="match status" value="1"/>
</dbReference>
<dbReference type="InterPro" id="IPR003774">
    <property type="entry name" value="AlgH-like"/>
</dbReference>
<comment type="similarity">
    <text evidence="1 2">Belongs to the UPF0301 (AlgH) family.</text>
</comment>
<keyword evidence="4" id="KW-1185">Reference proteome</keyword>
<name>A0A1I4RZG2_9GAMM</name>
<evidence type="ECO:0000256" key="2">
    <source>
        <dbReference type="HAMAP-Rule" id="MF_00758"/>
    </source>
</evidence>
<reference evidence="4" key="1">
    <citation type="submission" date="2016-10" db="EMBL/GenBank/DDBJ databases">
        <authorList>
            <person name="Varghese N."/>
            <person name="Submissions S."/>
        </authorList>
    </citation>
    <scope>NUCLEOTIDE SEQUENCE [LARGE SCALE GENOMIC DNA]</scope>
    <source>
        <strain evidence="4">DSM 24213</strain>
    </source>
</reference>
<proteinExistence type="inferred from homology"/>
<organism evidence="3 4">
    <name type="scientific">Halopseudomonas yangmingensis</name>
    <dbReference type="NCBI Taxonomy" id="1720063"/>
    <lineage>
        <taxon>Bacteria</taxon>
        <taxon>Pseudomonadati</taxon>
        <taxon>Pseudomonadota</taxon>
        <taxon>Gammaproteobacteria</taxon>
        <taxon>Pseudomonadales</taxon>
        <taxon>Pseudomonadaceae</taxon>
        <taxon>Halopseudomonas</taxon>
    </lineage>
</organism>
<dbReference type="STRING" id="1720063.SAMN05216217_10874"/>
<protein>
    <recommendedName>
        <fullName evidence="2">UPF0301 protein SAMN05216217_10874</fullName>
    </recommendedName>
</protein>
<dbReference type="GO" id="GO:0005829">
    <property type="term" value="C:cytosol"/>
    <property type="evidence" value="ECO:0007669"/>
    <property type="project" value="TreeGrafter"/>
</dbReference>
<evidence type="ECO:0000256" key="1">
    <source>
        <dbReference type="ARBA" id="ARBA00009600"/>
    </source>
</evidence>
<dbReference type="PANTHER" id="PTHR30327:SF1">
    <property type="entry name" value="UPF0301 PROTEIN YQGE"/>
    <property type="match status" value="1"/>
</dbReference>
<dbReference type="Gene3D" id="3.40.1740.10">
    <property type="entry name" value="VC0467-like"/>
    <property type="match status" value="1"/>
</dbReference>
<dbReference type="SUPFAM" id="SSF143456">
    <property type="entry name" value="VC0467-like"/>
    <property type="match status" value="1"/>
</dbReference>
<dbReference type="Pfam" id="PF02622">
    <property type="entry name" value="DUF179"/>
    <property type="match status" value="1"/>
</dbReference>
<gene>
    <name evidence="3" type="ORF">SAMN05216217_10874</name>
</gene>
<dbReference type="HAMAP" id="MF_00758">
    <property type="entry name" value="UPF0301"/>
    <property type="match status" value="1"/>
</dbReference>
<evidence type="ECO:0000313" key="3">
    <source>
        <dbReference type="EMBL" id="SFM57571.1"/>
    </source>
</evidence>
<dbReference type="NCBIfam" id="NF001266">
    <property type="entry name" value="PRK00228.1-1"/>
    <property type="match status" value="1"/>
</dbReference>
<accession>A0A1I4RZG2</accession>
<evidence type="ECO:0000313" key="4">
    <source>
        <dbReference type="Proteomes" id="UP000243629"/>
    </source>
</evidence>
<dbReference type="EMBL" id="FOUI01000008">
    <property type="protein sequence ID" value="SFM57571.1"/>
    <property type="molecule type" value="Genomic_DNA"/>
</dbReference>
<dbReference type="Proteomes" id="UP000243629">
    <property type="component" value="Unassembled WGS sequence"/>
</dbReference>
<sequence length="191" mass="20394">MGMSTLEPTYLKDQFLIAMPQMADPRFAHSLIYLCEHNAEGAMGLIINQPSGLNLGDVMLQLVPDLDIVGNTAVQPVFNGGPVQPERGFVLHANGQPWQATVELGVLQLTTSRDILLAMARGEGPNAALLALGYAGWGAGQLDQELADNVWLSCPADQQILFKLPADKRLQAAADKLGIDLNLLSSQAGHA</sequence>